<organism evidence="11 14">
    <name type="scientific">Finegoldia magna</name>
    <name type="common">Peptostreptococcus magnus</name>
    <dbReference type="NCBI Taxonomy" id="1260"/>
    <lineage>
        <taxon>Bacteria</taxon>
        <taxon>Bacillati</taxon>
        <taxon>Bacillota</taxon>
        <taxon>Tissierellia</taxon>
        <taxon>Tissierellales</taxon>
        <taxon>Peptoniphilaceae</taxon>
        <taxon>Finegoldia</taxon>
    </lineage>
</organism>
<reference evidence="10" key="4">
    <citation type="submission" date="2021-02" db="EMBL/GenBank/DDBJ databases">
        <title>Infant gut strain persistence is associated with maternal origin, phylogeny, and functional potential including surface adhesion and iron acquisition.</title>
        <authorList>
            <person name="Lou Y.C."/>
        </authorList>
    </citation>
    <scope>NUCLEOTIDE SEQUENCE</scope>
    <source>
        <strain evidence="10">L3_058_000G1_dasL3_058_000G1_concoct_72</strain>
    </source>
</reference>
<dbReference type="PANTHER" id="PTHR34390">
    <property type="entry name" value="UPF0442 PROTEIN YJJB-RELATED"/>
    <property type="match status" value="1"/>
</dbReference>
<evidence type="ECO:0000259" key="9">
    <source>
        <dbReference type="Pfam" id="PF12821"/>
    </source>
</evidence>
<reference evidence="14 15" key="2">
    <citation type="submission" date="2017-04" db="EMBL/GenBank/DDBJ databases">
        <title>Finegoldia magna isolated from orthopedic joint implant-associated infections.</title>
        <authorList>
            <person name="Bjorklund S."/>
            <person name="Bruggemann H."/>
            <person name="Jensen A."/>
            <person name="Hellmark B."/>
            <person name="Soderquist B."/>
        </authorList>
    </citation>
    <scope>NUCLEOTIDE SEQUENCE [LARGE SCALE GENOMIC DNA]</scope>
    <source>
        <strain evidence="15">12T273</strain>
        <strain evidence="14">CCUG 54800</strain>
    </source>
</reference>
<feature type="transmembrane region" description="Helical" evidence="8">
    <location>
        <begin position="29"/>
        <end position="48"/>
    </location>
</feature>
<keyword evidence="5 8" id="KW-1133">Transmembrane helix</keyword>
<dbReference type="InterPro" id="IPR024528">
    <property type="entry name" value="ThrE_2"/>
</dbReference>
<feature type="transmembrane region" description="Helical" evidence="8">
    <location>
        <begin position="79"/>
        <end position="98"/>
    </location>
</feature>
<evidence type="ECO:0000256" key="1">
    <source>
        <dbReference type="ARBA" id="ARBA00004651"/>
    </source>
</evidence>
<dbReference type="InterPro" id="IPR050539">
    <property type="entry name" value="ThrE_Dicarb/AminoAcid_Exp"/>
</dbReference>
<evidence type="ECO:0000313" key="11">
    <source>
        <dbReference type="EMBL" id="OXZ27010.1"/>
    </source>
</evidence>
<evidence type="ECO:0000313" key="16">
    <source>
        <dbReference type="Proteomes" id="UP000235723"/>
    </source>
</evidence>
<comment type="similarity">
    <text evidence="7">Belongs to the ThrE exporter (TC 2.A.79) family.</text>
</comment>
<evidence type="ECO:0000313" key="10">
    <source>
        <dbReference type="EMBL" id="MBS5965628.1"/>
    </source>
</evidence>
<evidence type="ECO:0000256" key="2">
    <source>
        <dbReference type="ARBA" id="ARBA00022475"/>
    </source>
</evidence>
<dbReference type="Pfam" id="PF12821">
    <property type="entry name" value="ThrE_2"/>
    <property type="match status" value="1"/>
</dbReference>
<comment type="caution">
    <text evidence="11">The sequence shown here is derived from an EMBL/GenBank/DDBJ whole genome shotgun (WGS) entry which is preliminary data.</text>
</comment>
<dbReference type="EMBL" id="JAHAIK010000028">
    <property type="protein sequence ID" value="MBS5965628.1"/>
    <property type="molecule type" value="Genomic_DNA"/>
</dbReference>
<dbReference type="AlphaFoldDB" id="A0A233UYI2"/>
<evidence type="ECO:0000313" key="13">
    <source>
        <dbReference type="EMBL" id="PMC59352.1"/>
    </source>
</evidence>
<evidence type="ECO:0000256" key="3">
    <source>
        <dbReference type="ARBA" id="ARBA00022519"/>
    </source>
</evidence>
<dbReference type="PANTHER" id="PTHR34390:SF1">
    <property type="entry name" value="SUCCINATE TRANSPORTER SUBUNIT YJJB-RELATED"/>
    <property type="match status" value="1"/>
</dbReference>
<dbReference type="EMBL" id="NDYE01000015">
    <property type="protein sequence ID" value="OXZ31646.1"/>
    <property type="molecule type" value="Genomic_DNA"/>
</dbReference>
<evidence type="ECO:0000313" key="12">
    <source>
        <dbReference type="EMBL" id="OXZ31646.1"/>
    </source>
</evidence>
<accession>A0A233UYI2</accession>
<dbReference type="EMBL" id="NDYC01000028">
    <property type="protein sequence ID" value="OXZ27010.1"/>
    <property type="molecule type" value="Genomic_DNA"/>
</dbReference>
<keyword evidence="2" id="KW-1003">Cell membrane</keyword>
<dbReference type="Proteomes" id="UP000235723">
    <property type="component" value="Unassembled WGS sequence"/>
</dbReference>
<dbReference type="GO" id="GO:0015744">
    <property type="term" value="P:succinate transport"/>
    <property type="evidence" value="ECO:0007669"/>
    <property type="project" value="TreeGrafter"/>
</dbReference>
<proteinExistence type="inferred from homology"/>
<dbReference type="Proteomes" id="UP000215546">
    <property type="component" value="Unassembled WGS sequence"/>
</dbReference>
<name>A0A233UYI2_FINMA</name>
<evidence type="ECO:0000256" key="6">
    <source>
        <dbReference type="ARBA" id="ARBA00023136"/>
    </source>
</evidence>
<dbReference type="RefSeq" id="WP_094205969.1">
    <property type="nucleotide sequence ID" value="NZ_CAUPKI010000008.1"/>
</dbReference>
<feature type="transmembrane region" description="Helical" evidence="8">
    <location>
        <begin position="118"/>
        <end position="135"/>
    </location>
</feature>
<feature type="transmembrane region" description="Helical" evidence="8">
    <location>
        <begin position="54"/>
        <end position="72"/>
    </location>
</feature>
<keyword evidence="6 8" id="KW-0472">Membrane</keyword>
<evidence type="ECO:0000313" key="14">
    <source>
        <dbReference type="Proteomes" id="UP000215413"/>
    </source>
</evidence>
<evidence type="ECO:0000313" key="15">
    <source>
        <dbReference type="Proteomes" id="UP000215546"/>
    </source>
</evidence>
<evidence type="ECO:0000256" key="8">
    <source>
        <dbReference type="SAM" id="Phobius"/>
    </source>
</evidence>
<comment type="subcellular location">
    <subcellularLocation>
        <location evidence="1">Cell membrane</location>
        <topology evidence="1">Multi-pass membrane protein</topology>
    </subcellularLocation>
</comment>
<sequence length="164" mass="18332">MLYIIIESIISSFATLGFSLFYDSPKRSYKIVMVSGFVAWFVYKYLTMILNNKFIAALFASIAVGIIGEIASRKVHMPVTVFVIPGIISLVPGADMYYTMYYTIQQNSKLAFSHARNAMLFAASIALGILVASLSSKSIKHNTIEHLQTNSIFKIKNKKTLDKK</sequence>
<evidence type="ECO:0000256" key="7">
    <source>
        <dbReference type="ARBA" id="ARBA00034125"/>
    </source>
</evidence>
<evidence type="ECO:0000256" key="4">
    <source>
        <dbReference type="ARBA" id="ARBA00022692"/>
    </source>
</evidence>
<feature type="domain" description="Threonine/Serine exporter ThrE" evidence="9">
    <location>
        <begin position="8"/>
        <end position="134"/>
    </location>
</feature>
<dbReference type="Proteomes" id="UP000215413">
    <property type="component" value="Unassembled WGS sequence"/>
</dbReference>
<dbReference type="Proteomes" id="UP000730862">
    <property type="component" value="Unassembled WGS sequence"/>
</dbReference>
<feature type="transmembrane region" description="Helical" evidence="8">
    <location>
        <begin position="6"/>
        <end position="22"/>
    </location>
</feature>
<reference evidence="11" key="1">
    <citation type="journal article" date="2017" name="J. Clin. Microbiol.">
        <title>Finegoldia magna Isolated from Orthopedic Joint Implant-Associated Infections.</title>
        <authorList>
            <person name="Soderquist B."/>
            <person name="Bjorklund S."/>
            <person name="Hellmark B."/>
            <person name="Jensen A."/>
            <person name="Bruggemann H."/>
        </authorList>
    </citation>
    <scope>NUCLEOTIDE SEQUENCE</scope>
    <source>
        <strain evidence="12">12T273</strain>
        <strain evidence="11">CCUG 54800</strain>
    </source>
</reference>
<keyword evidence="4 8" id="KW-0812">Transmembrane</keyword>
<evidence type="ECO:0000256" key="5">
    <source>
        <dbReference type="ARBA" id="ARBA00022989"/>
    </source>
</evidence>
<keyword evidence="3" id="KW-0997">Cell inner membrane</keyword>
<gene>
    <name evidence="11" type="ORF">B9N49_06130</name>
    <name evidence="12" type="ORF">B9N55_07375</name>
    <name evidence="13" type="ORF">CJ208_08935</name>
    <name evidence="10" type="ORF">KIA07_08225</name>
</gene>
<reference evidence="13 16" key="3">
    <citation type="submission" date="2017-09" db="EMBL/GenBank/DDBJ databases">
        <title>Bacterial strain isolated from the female urinary microbiota.</title>
        <authorList>
            <person name="Thomas-White K."/>
            <person name="Kumar N."/>
            <person name="Forster S."/>
            <person name="Putonti C."/>
            <person name="Lawley T."/>
            <person name="Wolfe A.J."/>
        </authorList>
    </citation>
    <scope>NUCLEOTIDE SEQUENCE [LARGE SCALE GENOMIC DNA]</scope>
    <source>
        <strain evidence="13 16">UMB0115</strain>
    </source>
</reference>
<protein>
    <submittedName>
        <fullName evidence="10 13">Threonine/serine exporter</fullName>
    </submittedName>
</protein>
<dbReference type="GO" id="GO:0005886">
    <property type="term" value="C:plasma membrane"/>
    <property type="evidence" value="ECO:0007669"/>
    <property type="project" value="UniProtKB-SubCell"/>
</dbReference>
<dbReference type="EMBL" id="PNHD01000020">
    <property type="protein sequence ID" value="PMC59352.1"/>
    <property type="molecule type" value="Genomic_DNA"/>
</dbReference>